<gene>
    <name evidence="5" type="ORF">CTEN0397_LOCUS14118</name>
</gene>
<dbReference type="AlphaFoldDB" id="A0A7S1DBH7"/>
<dbReference type="Pfam" id="PF15341">
    <property type="entry name" value="SLX9"/>
    <property type="match status" value="1"/>
</dbReference>
<name>A0A7S1DBH7_CYCTE</name>
<evidence type="ECO:0000256" key="1">
    <source>
        <dbReference type="ARBA" id="ARBA00004604"/>
    </source>
</evidence>
<dbReference type="GO" id="GO:0000462">
    <property type="term" value="P:maturation of SSU-rRNA from tricistronic rRNA transcript (SSU-rRNA, 5.8S rRNA, LSU-rRNA)"/>
    <property type="evidence" value="ECO:0007669"/>
    <property type="project" value="InterPro"/>
</dbReference>
<dbReference type="InterPro" id="IPR028160">
    <property type="entry name" value="Slx9-like"/>
</dbReference>
<dbReference type="GO" id="GO:0030688">
    <property type="term" value="C:preribosome, small subunit precursor"/>
    <property type="evidence" value="ECO:0007669"/>
    <property type="project" value="InterPro"/>
</dbReference>
<dbReference type="EMBL" id="HBFW01021929">
    <property type="protein sequence ID" value="CAD8943051.1"/>
    <property type="molecule type" value="Transcribed_RNA"/>
</dbReference>
<dbReference type="PANTHER" id="PTHR31109:SF2">
    <property type="entry name" value="RIBOSOME BIOGENESIS PROTEIN SLX9 HOMOLOG"/>
    <property type="match status" value="1"/>
</dbReference>
<evidence type="ECO:0000256" key="3">
    <source>
        <dbReference type="ARBA" id="ARBA00023242"/>
    </source>
</evidence>
<dbReference type="GO" id="GO:0030686">
    <property type="term" value="C:90S preribosome"/>
    <property type="evidence" value="ECO:0007669"/>
    <property type="project" value="InterPro"/>
</dbReference>
<reference evidence="5" key="1">
    <citation type="submission" date="2021-01" db="EMBL/GenBank/DDBJ databases">
        <authorList>
            <person name="Corre E."/>
            <person name="Pelletier E."/>
            <person name="Niang G."/>
            <person name="Scheremetjew M."/>
            <person name="Finn R."/>
            <person name="Kale V."/>
            <person name="Holt S."/>
            <person name="Cochrane G."/>
            <person name="Meng A."/>
            <person name="Brown T."/>
            <person name="Cohen L."/>
        </authorList>
    </citation>
    <scope>NUCLEOTIDE SEQUENCE</scope>
    <source>
        <strain evidence="5">ECT3854</strain>
    </source>
</reference>
<feature type="region of interest" description="Disordered" evidence="4">
    <location>
        <begin position="56"/>
        <end position="86"/>
    </location>
</feature>
<keyword evidence="3" id="KW-0539">Nucleus</keyword>
<dbReference type="PANTHER" id="PTHR31109">
    <property type="entry name" value="PROTEIN FAM207A"/>
    <property type="match status" value="1"/>
</dbReference>
<feature type="compositionally biased region" description="Basic and acidic residues" evidence="4">
    <location>
        <begin position="192"/>
        <end position="211"/>
    </location>
</feature>
<feature type="compositionally biased region" description="Polar residues" evidence="4">
    <location>
        <begin position="124"/>
        <end position="147"/>
    </location>
</feature>
<dbReference type="GO" id="GO:0005730">
    <property type="term" value="C:nucleolus"/>
    <property type="evidence" value="ECO:0007669"/>
    <property type="project" value="UniProtKB-SubCell"/>
</dbReference>
<evidence type="ECO:0000313" key="5">
    <source>
        <dbReference type="EMBL" id="CAD8943051.1"/>
    </source>
</evidence>
<organism evidence="5">
    <name type="scientific">Cyclophora tenuis</name>
    <name type="common">Marine diatom</name>
    <dbReference type="NCBI Taxonomy" id="216820"/>
    <lineage>
        <taxon>Eukaryota</taxon>
        <taxon>Sar</taxon>
        <taxon>Stramenopiles</taxon>
        <taxon>Ochrophyta</taxon>
        <taxon>Bacillariophyta</taxon>
        <taxon>Fragilariophyceae</taxon>
        <taxon>Fragilariophycidae</taxon>
        <taxon>Cyclophorales</taxon>
        <taxon>Cyclophoraceae</taxon>
        <taxon>Cyclophora</taxon>
    </lineage>
</organism>
<proteinExistence type="inferred from homology"/>
<protein>
    <submittedName>
        <fullName evidence="5">Uncharacterized protein</fullName>
    </submittedName>
</protein>
<evidence type="ECO:0000256" key="2">
    <source>
        <dbReference type="ARBA" id="ARBA00011022"/>
    </source>
</evidence>
<sequence>MYQRVRKIRWLCFSVRRNISRTLPITQVACCFLQTKNQGMPKVSKVGKFRRTALAASTSEEENSQERVERSGLSRGQRKRQGKRDQYLRRQKLVLATLSLKRKEEQKRKIDGLDALKDALLGVSQQQSTPPAKNMDSSEPSSALSTNKSKKELAMREVTHLGLVMEHPSFVNDPFATMQEHLKNTLSGQAEELQKQSETRTLEEASKLEAKRRAKKEKKQAAGGGKARKKFRASRRTKSQ</sequence>
<feature type="region of interest" description="Disordered" evidence="4">
    <location>
        <begin position="124"/>
        <end position="151"/>
    </location>
</feature>
<comment type="similarity">
    <text evidence="2">Belongs to the SLX9 family.</text>
</comment>
<evidence type="ECO:0000256" key="4">
    <source>
        <dbReference type="SAM" id="MobiDB-lite"/>
    </source>
</evidence>
<feature type="compositionally biased region" description="Basic residues" evidence="4">
    <location>
        <begin position="226"/>
        <end position="240"/>
    </location>
</feature>
<accession>A0A7S1DBH7</accession>
<comment type="subcellular location">
    <subcellularLocation>
        <location evidence="1">Nucleus</location>
        <location evidence="1">Nucleolus</location>
    </subcellularLocation>
</comment>
<feature type="region of interest" description="Disordered" evidence="4">
    <location>
        <begin position="186"/>
        <end position="240"/>
    </location>
</feature>